<reference evidence="6" key="1">
    <citation type="submission" date="2015-05" db="EMBL/GenBank/DDBJ databases">
        <authorList>
            <consortium name="Pathogen Informatics"/>
        </authorList>
    </citation>
    <scope>NUCLEOTIDE SEQUENCE [LARGE SCALE GENOMIC DNA]</scope>
    <source>
        <strain evidence="6">M72</strain>
    </source>
</reference>
<name>A0A0M6WUX6_9FIRM</name>
<dbReference type="RefSeq" id="WP_055068453.1">
    <property type="nucleotide sequence ID" value="NZ_CP173697.1"/>
</dbReference>
<feature type="signal peptide" evidence="3">
    <location>
        <begin position="1"/>
        <end position="19"/>
    </location>
</feature>
<feature type="domain" description="ABC transporter substrate-binding protein PnrA-like" evidence="4">
    <location>
        <begin position="80"/>
        <end position="383"/>
    </location>
</feature>
<evidence type="ECO:0000256" key="3">
    <source>
        <dbReference type="SAM" id="SignalP"/>
    </source>
</evidence>
<proteinExistence type="predicted"/>
<dbReference type="Pfam" id="PF02608">
    <property type="entry name" value="Bmp"/>
    <property type="match status" value="1"/>
</dbReference>
<dbReference type="InterPro" id="IPR003760">
    <property type="entry name" value="PnrA-like"/>
</dbReference>
<dbReference type="Gene3D" id="3.40.50.2300">
    <property type="match status" value="2"/>
</dbReference>
<evidence type="ECO:0000313" key="5">
    <source>
        <dbReference type="EMBL" id="CRL41396.1"/>
    </source>
</evidence>
<evidence type="ECO:0000256" key="2">
    <source>
        <dbReference type="SAM" id="MobiDB-lite"/>
    </source>
</evidence>
<dbReference type="PANTHER" id="PTHR43208">
    <property type="entry name" value="ABC TRANSPORTER SUBSTRATE-BINDING PROTEIN"/>
    <property type="match status" value="1"/>
</dbReference>
<dbReference type="OrthoDB" id="9769871at2"/>
<keyword evidence="6" id="KW-1185">Reference proteome</keyword>
<dbReference type="STRING" id="301302.ERS852420_01352"/>
<dbReference type="EMBL" id="CVRR01000048">
    <property type="protein sequence ID" value="CRL41396.1"/>
    <property type="molecule type" value="Genomic_DNA"/>
</dbReference>
<evidence type="ECO:0000259" key="4">
    <source>
        <dbReference type="Pfam" id="PF02608"/>
    </source>
</evidence>
<accession>A0A0M6WUX6</accession>
<sequence length="403" mass="43973">MKKKFLSVLLIVAVLIGMAGVSGTQTESGEQKADKEQKQQENEQTAETKVEIPLENEEEQKGWIGVILNGDETEAYTLAHIDGIRAAAENVSLPEQDIIWKERVGANDGCKSAVKDLIRQGCEIIIANSAIYEEAIKSEAEKNPEVDFVVINDSKTQSTVTEDGTELTNLYNVHMDTYEASYVAGVTAGMKVAKLKEKKKIPAKSFDEKKNVKLGYVAAEANDDAHADINAYYLGVKAVCKKVVLQVEYIDAWNNSDAEATAAGDLIRSGCVVLASNTDLDAVMQMAENAKESGKCVYAVGRNSDMRQMAGKAALTSVVSVWSVYYTELFDAKLNGRYMEQNWNGGYAQRAVTISTLGKSASSGTGDRVKKTEEKIKNGKKQIAYFSTRALDGILESEKGQEQ</sequence>
<dbReference type="Proteomes" id="UP000049979">
    <property type="component" value="Unassembled WGS sequence"/>
</dbReference>
<dbReference type="GO" id="GO:0005886">
    <property type="term" value="C:plasma membrane"/>
    <property type="evidence" value="ECO:0007669"/>
    <property type="project" value="InterPro"/>
</dbReference>
<organism evidence="5 6">
    <name type="scientific">Roseburia faecis</name>
    <dbReference type="NCBI Taxonomy" id="301302"/>
    <lineage>
        <taxon>Bacteria</taxon>
        <taxon>Bacillati</taxon>
        <taxon>Bacillota</taxon>
        <taxon>Clostridia</taxon>
        <taxon>Lachnospirales</taxon>
        <taxon>Lachnospiraceae</taxon>
        <taxon>Roseburia</taxon>
    </lineage>
</organism>
<keyword evidence="1 3" id="KW-0732">Signal</keyword>
<gene>
    <name evidence="5" type="ORF">M72_12161</name>
</gene>
<dbReference type="AlphaFoldDB" id="A0A0M6WUX6"/>
<feature type="region of interest" description="Disordered" evidence="2">
    <location>
        <begin position="24"/>
        <end position="48"/>
    </location>
</feature>
<dbReference type="InterPro" id="IPR052910">
    <property type="entry name" value="ABC-Purine-Binding"/>
</dbReference>
<protein>
    <submittedName>
        <fullName evidence="5">Nucleoside-binding protein</fullName>
    </submittedName>
</protein>
<evidence type="ECO:0000256" key="1">
    <source>
        <dbReference type="ARBA" id="ARBA00022729"/>
    </source>
</evidence>
<evidence type="ECO:0000313" key="6">
    <source>
        <dbReference type="Proteomes" id="UP000049979"/>
    </source>
</evidence>
<dbReference type="PANTHER" id="PTHR43208:SF1">
    <property type="entry name" value="ABC TRANSPORTER SUBSTRATE-BINDING PROTEIN"/>
    <property type="match status" value="1"/>
</dbReference>
<feature type="compositionally biased region" description="Basic and acidic residues" evidence="2">
    <location>
        <begin position="29"/>
        <end position="48"/>
    </location>
</feature>
<feature type="chain" id="PRO_5038697069" evidence="3">
    <location>
        <begin position="20"/>
        <end position="403"/>
    </location>
</feature>